<dbReference type="EMBL" id="AMCI01001031">
    <property type="protein sequence ID" value="EJX06874.1"/>
    <property type="molecule type" value="Genomic_DNA"/>
</dbReference>
<reference evidence="1" key="1">
    <citation type="journal article" date="2012" name="PLoS ONE">
        <title>Gene sets for utilization of primary and secondary nutrition supplies in the distal gut of endangered iberian lynx.</title>
        <authorList>
            <person name="Alcaide M."/>
            <person name="Messina E."/>
            <person name="Richter M."/>
            <person name="Bargiela R."/>
            <person name="Peplies J."/>
            <person name="Huws S.A."/>
            <person name="Newbold C.J."/>
            <person name="Golyshin P.N."/>
            <person name="Simon M.A."/>
            <person name="Lopez G."/>
            <person name="Yakimov M.M."/>
            <person name="Ferrer M."/>
        </authorList>
    </citation>
    <scope>NUCLEOTIDE SEQUENCE</scope>
</reference>
<sequence length="37" mass="4028">MSSSLICGSCSVALARRAIFRNCCCIFFPFFCCGLPC</sequence>
<dbReference type="AlphaFoldDB" id="J9GIB8"/>
<protein>
    <submittedName>
        <fullName evidence="1">Uncharacterized protein</fullName>
    </submittedName>
</protein>
<accession>J9GIB8</accession>
<organism evidence="1">
    <name type="scientific">gut metagenome</name>
    <dbReference type="NCBI Taxonomy" id="749906"/>
    <lineage>
        <taxon>unclassified sequences</taxon>
        <taxon>metagenomes</taxon>
        <taxon>organismal metagenomes</taxon>
    </lineage>
</organism>
<name>J9GIB8_9ZZZZ</name>
<gene>
    <name evidence="1" type="ORF">EVA_05013</name>
</gene>
<comment type="caution">
    <text evidence="1">The sequence shown here is derived from an EMBL/GenBank/DDBJ whole genome shotgun (WGS) entry which is preliminary data.</text>
</comment>
<proteinExistence type="predicted"/>
<evidence type="ECO:0000313" key="1">
    <source>
        <dbReference type="EMBL" id="EJX06874.1"/>
    </source>
</evidence>